<sequence>MAFPRRRPLFGRLGVPYRPVGWKVEAKKATSKDKQTTVWPTTRCLRSVQLWVQAATMYISRSGARPTLDRHVVSFLFSRPVLSLPPPPLPFF</sequence>
<protein>
    <submittedName>
        <fullName evidence="1">Uncharacterized protein</fullName>
    </submittedName>
</protein>
<evidence type="ECO:0000313" key="2">
    <source>
        <dbReference type="Proteomes" id="UP000037136"/>
    </source>
</evidence>
<reference evidence="1 2" key="1">
    <citation type="journal article" date="2015" name="BMC Genomics">
        <title>Gene expression during zombie ant biting behavior reflects the complexity underlying fungal parasitic behavioral manipulation.</title>
        <authorList>
            <person name="de Bekker C."/>
            <person name="Ohm R.A."/>
            <person name="Loreto R.G."/>
            <person name="Sebastian A."/>
            <person name="Albert I."/>
            <person name="Merrow M."/>
            <person name="Brachmann A."/>
            <person name="Hughes D.P."/>
        </authorList>
    </citation>
    <scope>NUCLEOTIDE SEQUENCE [LARGE SCALE GENOMIC DNA]</scope>
    <source>
        <strain evidence="1 2">SC16a</strain>
    </source>
</reference>
<dbReference type="Proteomes" id="UP000037136">
    <property type="component" value="Unassembled WGS sequence"/>
</dbReference>
<comment type="caution">
    <text evidence="1">The sequence shown here is derived from an EMBL/GenBank/DDBJ whole genome shotgun (WGS) entry which is preliminary data.</text>
</comment>
<dbReference type="EMBL" id="LAZP02001242">
    <property type="protein sequence ID" value="PFH55070.1"/>
    <property type="molecule type" value="Genomic_DNA"/>
</dbReference>
<organism evidence="1 2">
    <name type="scientific">Ophiocordyceps unilateralis</name>
    <name type="common">Zombie-ant fungus</name>
    <name type="synonym">Torrubia unilateralis</name>
    <dbReference type="NCBI Taxonomy" id="268505"/>
    <lineage>
        <taxon>Eukaryota</taxon>
        <taxon>Fungi</taxon>
        <taxon>Dikarya</taxon>
        <taxon>Ascomycota</taxon>
        <taxon>Pezizomycotina</taxon>
        <taxon>Sordariomycetes</taxon>
        <taxon>Hypocreomycetidae</taxon>
        <taxon>Hypocreales</taxon>
        <taxon>Ophiocordycipitaceae</taxon>
        <taxon>Ophiocordyceps</taxon>
    </lineage>
</organism>
<dbReference type="AlphaFoldDB" id="A0A2A9P2E9"/>
<reference evidence="1 2" key="2">
    <citation type="journal article" date="2017" name="Sci. Rep.">
        <title>Ant-infecting Ophiocordyceps genomes reveal a high diversity of potential behavioral manipulation genes and a possible major role for enterotoxins.</title>
        <authorList>
            <person name="de Bekker C."/>
            <person name="Ohm R.A."/>
            <person name="Evans H.C."/>
            <person name="Brachmann A."/>
            <person name="Hughes D.P."/>
        </authorList>
    </citation>
    <scope>NUCLEOTIDE SEQUENCE [LARGE SCALE GENOMIC DNA]</scope>
    <source>
        <strain evidence="1 2">SC16a</strain>
    </source>
</reference>
<gene>
    <name evidence="1" type="ORF">XA68_10840</name>
</gene>
<evidence type="ECO:0000313" key="1">
    <source>
        <dbReference type="EMBL" id="PFH55070.1"/>
    </source>
</evidence>
<proteinExistence type="predicted"/>
<name>A0A2A9P2E9_OPHUN</name>
<accession>A0A2A9P2E9</accession>
<keyword evidence="2" id="KW-1185">Reference proteome</keyword>